<evidence type="ECO:0000313" key="5">
    <source>
        <dbReference type="EMBL" id="KAK2993631.1"/>
    </source>
</evidence>
<evidence type="ECO:0000259" key="4">
    <source>
        <dbReference type="Pfam" id="PF02812"/>
    </source>
</evidence>
<dbReference type="InterPro" id="IPR046346">
    <property type="entry name" value="Aminoacid_DH-like_N_sf"/>
</dbReference>
<keyword evidence="3" id="KW-0520">NAD</keyword>
<proteinExistence type="inferred from homology"/>
<dbReference type="SUPFAM" id="SSF53223">
    <property type="entry name" value="Aminoacid dehydrogenase-like, N-terminal domain"/>
    <property type="match status" value="1"/>
</dbReference>
<evidence type="ECO:0000313" key="6">
    <source>
        <dbReference type="Proteomes" id="UP001187471"/>
    </source>
</evidence>
<dbReference type="PANTHER" id="PTHR11606">
    <property type="entry name" value="GLUTAMATE DEHYDROGENASE"/>
    <property type="match status" value="1"/>
</dbReference>
<evidence type="ECO:0000256" key="3">
    <source>
        <dbReference type="ARBA" id="ARBA00023027"/>
    </source>
</evidence>
<dbReference type="Pfam" id="PF02812">
    <property type="entry name" value="ELFV_dehydrog_N"/>
    <property type="match status" value="1"/>
</dbReference>
<evidence type="ECO:0000256" key="1">
    <source>
        <dbReference type="ARBA" id="ARBA00006382"/>
    </source>
</evidence>
<dbReference type="EMBL" id="JAVXUO010000293">
    <property type="protein sequence ID" value="KAK2993631.1"/>
    <property type="molecule type" value="Genomic_DNA"/>
</dbReference>
<dbReference type="Gene3D" id="3.40.50.10860">
    <property type="entry name" value="Leucine Dehydrogenase, chain A, domain 1"/>
    <property type="match status" value="1"/>
</dbReference>
<gene>
    <name evidence="5" type="ORF">RJ640_013175</name>
</gene>
<dbReference type="AlphaFoldDB" id="A0AA88UTE0"/>
<comment type="similarity">
    <text evidence="1">Belongs to the Glu/Leu/Phe/Val dehydrogenases family.</text>
</comment>
<evidence type="ECO:0000256" key="2">
    <source>
        <dbReference type="ARBA" id="ARBA00023002"/>
    </source>
</evidence>
<dbReference type="PANTHER" id="PTHR11606:SF29">
    <property type="entry name" value="GLUTAMATE DEHYDROGENASE 3-RELATED"/>
    <property type="match status" value="1"/>
</dbReference>
<feature type="domain" description="Glutamate/phenylalanine/leucine/valine/L-tryptophan dehydrogenase dimerisation" evidence="4">
    <location>
        <begin position="33"/>
        <end position="105"/>
    </location>
</feature>
<dbReference type="GO" id="GO:0005739">
    <property type="term" value="C:mitochondrion"/>
    <property type="evidence" value="ECO:0007669"/>
    <property type="project" value="TreeGrafter"/>
</dbReference>
<dbReference type="GO" id="GO:0006538">
    <property type="term" value="P:L-glutamate catabolic process"/>
    <property type="evidence" value="ECO:0007669"/>
    <property type="project" value="TreeGrafter"/>
</dbReference>
<keyword evidence="6" id="KW-1185">Reference proteome</keyword>
<sequence length="108" mass="12030">MNALGATNRNCKLAARLLSLDSKIVKSFLIPFREIKVECTKPKDDGILASFVGFTLERDNARGPMKGGIRYHPEVDPDEVNALAQLMTWKTSVGNVLYDEAKGVIYRM</sequence>
<organism evidence="5 6">
    <name type="scientific">Escallonia rubra</name>
    <dbReference type="NCBI Taxonomy" id="112253"/>
    <lineage>
        <taxon>Eukaryota</taxon>
        <taxon>Viridiplantae</taxon>
        <taxon>Streptophyta</taxon>
        <taxon>Embryophyta</taxon>
        <taxon>Tracheophyta</taxon>
        <taxon>Spermatophyta</taxon>
        <taxon>Magnoliopsida</taxon>
        <taxon>eudicotyledons</taxon>
        <taxon>Gunneridae</taxon>
        <taxon>Pentapetalae</taxon>
        <taxon>asterids</taxon>
        <taxon>campanulids</taxon>
        <taxon>Escalloniales</taxon>
        <taxon>Escalloniaceae</taxon>
        <taxon>Escallonia</taxon>
    </lineage>
</organism>
<accession>A0AA88UTE0</accession>
<keyword evidence="2" id="KW-0560">Oxidoreductase</keyword>
<dbReference type="GO" id="GO:0004352">
    <property type="term" value="F:glutamate dehydrogenase (NAD+) activity"/>
    <property type="evidence" value="ECO:0007669"/>
    <property type="project" value="TreeGrafter"/>
</dbReference>
<protein>
    <recommendedName>
        <fullName evidence="4">Glutamate/phenylalanine/leucine/valine/L-tryptophan dehydrogenase dimerisation domain-containing protein</fullName>
    </recommendedName>
</protein>
<name>A0AA88UTE0_9ASTE</name>
<reference evidence="5" key="1">
    <citation type="submission" date="2022-12" db="EMBL/GenBank/DDBJ databases">
        <title>Draft genome assemblies for two species of Escallonia (Escalloniales).</title>
        <authorList>
            <person name="Chanderbali A."/>
            <person name="Dervinis C."/>
            <person name="Anghel I."/>
            <person name="Soltis D."/>
            <person name="Soltis P."/>
            <person name="Zapata F."/>
        </authorList>
    </citation>
    <scope>NUCLEOTIDE SEQUENCE</scope>
    <source>
        <strain evidence="5">UCBG92.1500</strain>
        <tissue evidence="5">Leaf</tissue>
    </source>
</reference>
<dbReference type="InterPro" id="IPR006097">
    <property type="entry name" value="Glu/Leu/Phe/Val/Trp_DH_dimer"/>
</dbReference>
<dbReference type="Proteomes" id="UP001187471">
    <property type="component" value="Unassembled WGS sequence"/>
</dbReference>
<comment type="caution">
    <text evidence="5">The sequence shown here is derived from an EMBL/GenBank/DDBJ whole genome shotgun (WGS) entry which is preliminary data.</text>
</comment>